<protein>
    <recommendedName>
        <fullName evidence="1">Flagellar Assembly Protein A N-terminal region domain-containing protein</fullName>
    </recommendedName>
</protein>
<organism evidence="2 3">
    <name type="scientific">Thermanaerovibrio acidaminovorans (strain ATCC 49978 / DSM 6589 / Su883)</name>
    <name type="common">Selenomonas acidaminovorans</name>
    <dbReference type="NCBI Taxonomy" id="525903"/>
    <lineage>
        <taxon>Bacteria</taxon>
        <taxon>Thermotogati</taxon>
        <taxon>Synergistota</taxon>
        <taxon>Synergistia</taxon>
        <taxon>Synergistales</taxon>
        <taxon>Synergistaceae</taxon>
        <taxon>Thermanaerovibrio</taxon>
    </lineage>
</organism>
<dbReference type="InterPro" id="IPR005646">
    <property type="entry name" value="FapA"/>
</dbReference>
<dbReference type="Pfam" id="PF03961">
    <property type="entry name" value="FapA"/>
    <property type="match status" value="1"/>
</dbReference>
<dbReference type="AlphaFoldDB" id="D1B855"/>
<dbReference type="HOGENOM" id="CLU_026157_2_1_0"/>
<gene>
    <name evidence="2" type="ordered locus">Taci_0219</name>
</gene>
<sequence>MSQGDDRDRSREELFAENLERFIADMDRRLSGMELGRDVVDASYRLEVSRDRMSARLDLFPPLNGGSPLDWLVLVDRLSSEGLRGLLTEEIASAVDRCNSGQVVKDVVVARGTPPVPSEEGRVEILFPLSMEESLDEDQDLPLHLRKVVKVRAVRSGDRLAIFHPPKPGRNGVDVYGEEIPVEDPKDVSLFPGPGVSILEDARTYVASREGQPVLDGRTLRVDPVFEVRGDVGVSTGNVRFDGSIVVRGNVSEGFSVVAGVDLEVFGGVFNASIQCGRDCVVHGGVVGERASVEAMGSVLLHHLEHGRVISDGPVTVERYSLNGKISSGDRVTVKGNRGVMGGVVIALSTVDVTSAGSPAEVKTLLAVGTSFRVQAQLERLKGELRDVVASIMRAENLVRAVSDRVKDLSSLREDVRERIGKVMALYEGLKRQEGEIKARIAVLEEMLRSSAQNGLVKVRGEVHPGVVVEVSGVKRYVMEPMRYVSFYLGEDGEVTFGPYR</sequence>
<accession>D1B855</accession>
<dbReference type="InterPro" id="IPR046866">
    <property type="entry name" value="FapA_N"/>
</dbReference>
<dbReference type="EMBL" id="CP001818">
    <property type="protein sequence ID" value="ACZ18458.1"/>
    <property type="molecule type" value="Genomic_DNA"/>
</dbReference>
<dbReference type="PANTHER" id="PTHR38032">
    <property type="entry name" value="POLYMERASE-RELATED"/>
    <property type="match status" value="1"/>
</dbReference>
<evidence type="ECO:0000259" key="1">
    <source>
        <dbReference type="Pfam" id="PF20250"/>
    </source>
</evidence>
<evidence type="ECO:0000313" key="2">
    <source>
        <dbReference type="EMBL" id="ACZ18458.1"/>
    </source>
</evidence>
<proteinExistence type="predicted"/>
<reference evidence="2 3" key="1">
    <citation type="journal article" date="2009" name="Stand. Genomic Sci.">
        <title>Complete genome sequence of Thermanaerovibrio acidaminovorans type strain (Su883).</title>
        <authorList>
            <person name="Chovatia M."/>
            <person name="Sikorski J."/>
            <person name="Schroder M."/>
            <person name="Lapidus A."/>
            <person name="Nolan M."/>
            <person name="Tice H."/>
            <person name="Glavina Del Rio T."/>
            <person name="Copeland A."/>
            <person name="Cheng J.F."/>
            <person name="Lucas S."/>
            <person name="Chen F."/>
            <person name="Bruce D."/>
            <person name="Goodwin L."/>
            <person name="Pitluck S."/>
            <person name="Ivanova N."/>
            <person name="Mavromatis K."/>
            <person name="Ovchinnikova G."/>
            <person name="Pati A."/>
            <person name="Chen A."/>
            <person name="Palaniappan K."/>
            <person name="Land M."/>
            <person name="Hauser L."/>
            <person name="Chang Y.J."/>
            <person name="Jeffries C.D."/>
            <person name="Chain P."/>
            <person name="Saunders E."/>
            <person name="Detter J.C."/>
            <person name="Brettin T."/>
            <person name="Rohde M."/>
            <person name="Goker M."/>
            <person name="Spring S."/>
            <person name="Bristow J."/>
            <person name="Markowitz V."/>
            <person name="Hugenholtz P."/>
            <person name="Kyrpides N.C."/>
            <person name="Klenk H.P."/>
            <person name="Eisen J.A."/>
        </authorList>
    </citation>
    <scope>NUCLEOTIDE SEQUENCE [LARGE SCALE GENOMIC DNA]</scope>
    <source>
        <strain evidence="3">ATCC 49978 / DSM 6589 / Su883</strain>
    </source>
</reference>
<dbReference type="STRING" id="525903.Taci_0219"/>
<dbReference type="EnsemblBacteria" id="ACZ18458">
    <property type="protein sequence ID" value="ACZ18458"/>
    <property type="gene ID" value="Taci_0219"/>
</dbReference>
<feature type="domain" description="Flagellar Assembly Protein A N-terminal region" evidence="1">
    <location>
        <begin position="45"/>
        <end position="216"/>
    </location>
</feature>
<name>D1B855_THEAS</name>
<dbReference type="InterPro" id="IPR046865">
    <property type="entry name" value="FapA_b_solenoid"/>
</dbReference>
<dbReference type="eggNOG" id="COG1315">
    <property type="taxonomic scope" value="Bacteria"/>
</dbReference>
<keyword evidence="3" id="KW-1185">Reference proteome</keyword>
<dbReference type="Pfam" id="PF20250">
    <property type="entry name" value="FapA_N"/>
    <property type="match status" value="1"/>
</dbReference>
<dbReference type="PANTHER" id="PTHR38032:SF1">
    <property type="entry name" value="RNA-BINDING PROTEIN KHPB N-TERMINAL DOMAIN-CONTAINING PROTEIN"/>
    <property type="match status" value="1"/>
</dbReference>
<dbReference type="KEGG" id="tai:Taci_0219"/>
<evidence type="ECO:0000313" key="3">
    <source>
        <dbReference type="Proteomes" id="UP000002030"/>
    </source>
</evidence>
<dbReference type="OrthoDB" id="9816426at2"/>
<dbReference type="Proteomes" id="UP000002030">
    <property type="component" value="Chromosome"/>
</dbReference>